<name>A0A0F9SQH9_9ZZZZ</name>
<gene>
    <name evidence="2" type="ORF">LCGC14_0443550</name>
</gene>
<evidence type="ECO:0000313" key="2">
    <source>
        <dbReference type="EMBL" id="KKN69179.1"/>
    </source>
</evidence>
<evidence type="ECO:0000256" key="1">
    <source>
        <dbReference type="SAM" id="MobiDB-lite"/>
    </source>
</evidence>
<dbReference type="EMBL" id="LAZR01000431">
    <property type="protein sequence ID" value="KKN69179.1"/>
    <property type="molecule type" value="Genomic_DNA"/>
</dbReference>
<sequence>MTYTPSCATFVGARAKASGRLCGHAFEAHERHTDGAFVYEICRPCRDSGLRWTKQLEDATGADHWYADGYGGRRTPDPDPRPPVVSEVASG</sequence>
<organism evidence="2">
    <name type="scientific">marine sediment metagenome</name>
    <dbReference type="NCBI Taxonomy" id="412755"/>
    <lineage>
        <taxon>unclassified sequences</taxon>
        <taxon>metagenomes</taxon>
        <taxon>ecological metagenomes</taxon>
    </lineage>
</organism>
<comment type="caution">
    <text evidence="2">The sequence shown here is derived from an EMBL/GenBank/DDBJ whole genome shotgun (WGS) entry which is preliminary data.</text>
</comment>
<protein>
    <submittedName>
        <fullName evidence="2">Uncharacterized protein</fullName>
    </submittedName>
</protein>
<proteinExistence type="predicted"/>
<dbReference type="AlphaFoldDB" id="A0A0F9SQH9"/>
<feature type="region of interest" description="Disordered" evidence="1">
    <location>
        <begin position="67"/>
        <end position="91"/>
    </location>
</feature>
<accession>A0A0F9SQH9</accession>
<reference evidence="2" key="1">
    <citation type="journal article" date="2015" name="Nature">
        <title>Complex archaea that bridge the gap between prokaryotes and eukaryotes.</title>
        <authorList>
            <person name="Spang A."/>
            <person name="Saw J.H."/>
            <person name="Jorgensen S.L."/>
            <person name="Zaremba-Niedzwiedzka K."/>
            <person name="Martijn J."/>
            <person name="Lind A.E."/>
            <person name="van Eijk R."/>
            <person name="Schleper C."/>
            <person name="Guy L."/>
            <person name="Ettema T.J."/>
        </authorList>
    </citation>
    <scope>NUCLEOTIDE SEQUENCE</scope>
</reference>